<keyword evidence="3" id="KW-1185">Reference proteome</keyword>
<evidence type="ECO:0000259" key="1">
    <source>
        <dbReference type="Pfam" id="PF12680"/>
    </source>
</evidence>
<dbReference type="PANTHER" id="PTHR41252:SF1">
    <property type="entry name" value="BLR2505 PROTEIN"/>
    <property type="match status" value="1"/>
</dbReference>
<organism evidence="2 3">
    <name type="scientific">Caenibius tardaugens NBRC 16725</name>
    <dbReference type="NCBI Taxonomy" id="1219035"/>
    <lineage>
        <taxon>Bacteria</taxon>
        <taxon>Pseudomonadati</taxon>
        <taxon>Pseudomonadota</taxon>
        <taxon>Alphaproteobacteria</taxon>
        <taxon>Sphingomonadales</taxon>
        <taxon>Erythrobacteraceae</taxon>
        <taxon>Caenibius</taxon>
    </lineage>
</organism>
<dbReference type="SUPFAM" id="SSF54427">
    <property type="entry name" value="NTF2-like"/>
    <property type="match status" value="1"/>
</dbReference>
<dbReference type="EMBL" id="BASZ01000009">
    <property type="protein sequence ID" value="GAD50465.1"/>
    <property type="molecule type" value="Genomic_DNA"/>
</dbReference>
<accession>U2YNN8</accession>
<dbReference type="AlphaFoldDB" id="U2YNN8"/>
<dbReference type="Gene3D" id="3.10.450.50">
    <property type="match status" value="1"/>
</dbReference>
<evidence type="ECO:0000313" key="2">
    <source>
        <dbReference type="EMBL" id="GAD50465.1"/>
    </source>
</evidence>
<comment type="caution">
    <text evidence="2">The sequence shown here is derived from an EMBL/GenBank/DDBJ whole genome shotgun (WGS) entry which is preliminary data.</text>
</comment>
<feature type="domain" description="SnoaL-like" evidence="1">
    <location>
        <begin position="12"/>
        <end position="115"/>
    </location>
</feature>
<dbReference type="InterPro" id="IPR032710">
    <property type="entry name" value="NTF2-like_dom_sf"/>
</dbReference>
<reference evidence="2 3" key="1">
    <citation type="submission" date="2013-09" db="EMBL/GenBank/DDBJ databases">
        <title>Whole genome shotgun sequence of Novosphingobium tardaugens NBRC 16725.</title>
        <authorList>
            <person name="Isaki S."/>
            <person name="Hosoyama A."/>
            <person name="Tsuchikane K."/>
            <person name="Katsumata H."/>
            <person name="Ando Y."/>
            <person name="Yamazaki S."/>
            <person name="Fujita N."/>
        </authorList>
    </citation>
    <scope>NUCLEOTIDE SEQUENCE [LARGE SCALE GENOMIC DNA]</scope>
    <source>
        <strain evidence="2 3">NBRC 16725</strain>
    </source>
</reference>
<dbReference type="Proteomes" id="UP000016568">
    <property type="component" value="Unassembled WGS sequence"/>
</dbReference>
<evidence type="ECO:0000313" key="3">
    <source>
        <dbReference type="Proteomes" id="UP000016568"/>
    </source>
</evidence>
<name>U2YNN8_9SPHN</name>
<dbReference type="InterPro" id="IPR037401">
    <property type="entry name" value="SnoaL-like"/>
</dbReference>
<protein>
    <recommendedName>
        <fullName evidence="1">SnoaL-like domain-containing protein</fullName>
    </recommendedName>
</protein>
<dbReference type="eggNOG" id="COG3631">
    <property type="taxonomic scope" value="Bacteria"/>
</dbReference>
<dbReference type="PANTHER" id="PTHR41252">
    <property type="entry name" value="BLR2505 PROTEIN"/>
    <property type="match status" value="1"/>
</dbReference>
<dbReference type="Pfam" id="PF12680">
    <property type="entry name" value="SnoaL_2"/>
    <property type="match status" value="1"/>
</dbReference>
<proteinExistence type="predicted"/>
<gene>
    <name evidence="2" type="ORF">NT2_09_00730</name>
</gene>
<sequence length="131" mass="14432">MPDLSLEETAVAAINALSARDIDRFQSLLHNDIVYVVTGRHPFSQKISGATAILSLFAQVGAAFEDSGPRYRIDRVLPSASSVVVMLNGTGTLKNGKKYDNDYCMIFDFSDRKIIGISEYFDSHHVMQAMA</sequence>